<evidence type="ECO:0000256" key="1">
    <source>
        <dbReference type="SAM" id="MobiDB-lite"/>
    </source>
</evidence>
<dbReference type="PANTHER" id="PTHR19134">
    <property type="entry name" value="RECEPTOR-TYPE TYROSINE-PROTEIN PHOSPHATASE"/>
    <property type="match status" value="1"/>
</dbReference>
<proteinExistence type="predicted"/>
<dbReference type="AlphaFoldDB" id="A0AAN5I9G4"/>
<dbReference type="InterPro" id="IPR000242">
    <property type="entry name" value="PTP_cat"/>
</dbReference>
<dbReference type="PROSITE" id="PS50055">
    <property type="entry name" value="TYR_PHOSPHATASE_PTP"/>
    <property type="match status" value="1"/>
</dbReference>
<accession>A0AAN5I9G4</accession>
<dbReference type="SMART" id="SM00404">
    <property type="entry name" value="PTPc_motif"/>
    <property type="match status" value="1"/>
</dbReference>
<evidence type="ECO:0008006" key="7">
    <source>
        <dbReference type="Google" id="ProtNLM"/>
    </source>
</evidence>
<comment type="caution">
    <text evidence="5">The sequence shown here is derived from an EMBL/GenBank/DDBJ whole genome shotgun (WGS) entry which is preliminary data.</text>
</comment>
<dbReference type="PANTHER" id="PTHR19134:SF449">
    <property type="entry name" value="TYROSINE-PROTEIN PHOSPHATASE 1"/>
    <property type="match status" value="1"/>
</dbReference>
<feature type="domain" description="Tyrosine specific protein phosphatases" evidence="4">
    <location>
        <begin position="330"/>
        <end position="406"/>
    </location>
</feature>
<dbReference type="EMBL" id="BTRK01000005">
    <property type="protein sequence ID" value="GMR54946.1"/>
    <property type="molecule type" value="Genomic_DNA"/>
</dbReference>
<evidence type="ECO:0000259" key="4">
    <source>
        <dbReference type="PROSITE" id="PS50056"/>
    </source>
</evidence>
<organism evidence="5 6">
    <name type="scientific">Pristionchus mayeri</name>
    <dbReference type="NCBI Taxonomy" id="1317129"/>
    <lineage>
        <taxon>Eukaryota</taxon>
        <taxon>Metazoa</taxon>
        <taxon>Ecdysozoa</taxon>
        <taxon>Nematoda</taxon>
        <taxon>Chromadorea</taxon>
        <taxon>Rhabditida</taxon>
        <taxon>Rhabditina</taxon>
        <taxon>Diplogasteromorpha</taxon>
        <taxon>Diplogasteroidea</taxon>
        <taxon>Neodiplogasteridae</taxon>
        <taxon>Pristionchus</taxon>
    </lineage>
</organism>
<protein>
    <recommendedName>
        <fullName evidence="7">Tyrosine phosphatase</fullName>
    </recommendedName>
</protein>
<sequence length="447" mass="50968">MVQFGRTLDIILICLGSVFLLLTAFALCIGIAIARKRKKAKRYIKASKCTDNERSNRIIARAVSPAFDAHLSPHHLVYEERKASEGPQPPPSARSLTRRLHRPDRIHIPTISQEAMEQPIAVDTSIPVSNFANRVQLLKKDDGLLLYEEFESLNRQTFTLMEKKTTTISETNMRRNRFFDVLTFDHNRVVLHDRPSEDSYINASYIQNNDNSRNEFIAAQGPIGPPEMIPQGRENTVAHFWEMIWQERVDCLVMLTRCIEHLKLKCAQYWPNELGTTAEYGAIRVELVAVTEYASAIQRTFDVSLGDETRSVTQFHFEDWLDAKGPENTQNLLDLVLKIKDHHRGKTSPVLVHCSAGIGRTGVFIALWQLISAIDANPLEPIDVMGRVKRLREQRIKMVQSSEQYSSLYDAVVLYLKSKGLNRTRDIQSISSMDTDSRYDIQEVSAV</sequence>
<dbReference type="InterPro" id="IPR016130">
    <property type="entry name" value="Tyr_Pase_AS"/>
</dbReference>
<gene>
    <name evidence="5" type="ORF">PMAYCL1PPCAC_25141</name>
</gene>
<keyword evidence="2" id="KW-1133">Transmembrane helix</keyword>
<dbReference type="SMART" id="SM00194">
    <property type="entry name" value="PTPc"/>
    <property type="match status" value="1"/>
</dbReference>
<dbReference type="InterPro" id="IPR050348">
    <property type="entry name" value="Protein-Tyr_Phosphatase"/>
</dbReference>
<dbReference type="InterPro" id="IPR000387">
    <property type="entry name" value="Tyr_Pase_dom"/>
</dbReference>
<evidence type="ECO:0000259" key="3">
    <source>
        <dbReference type="PROSITE" id="PS50055"/>
    </source>
</evidence>
<feature type="region of interest" description="Disordered" evidence="1">
    <location>
        <begin position="80"/>
        <end position="99"/>
    </location>
</feature>
<dbReference type="InterPro" id="IPR029021">
    <property type="entry name" value="Prot-tyrosine_phosphatase-like"/>
</dbReference>
<keyword evidence="2" id="KW-0812">Transmembrane</keyword>
<evidence type="ECO:0000256" key="2">
    <source>
        <dbReference type="SAM" id="Phobius"/>
    </source>
</evidence>
<name>A0AAN5I9G4_9BILA</name>
<dbReference type="Gene3D" id="3.90.190.10">
    <property type="entry name" value="Protein tyrosine phosphatase superfamily"/>
    <property type="match status" value="1"/>
</dbReference>
<dbReference type="GO" id="GO:0004725">
    <property type="term" value="F:protein tyrosine phosphatase activity"/>
    <property type="evidence" value="ECO:0007669"/>
    <property type="project" value="InterPro"/>
</dbReference>
<evidence type="ECO:0000313" key="6">
    <source>
        <dbReference type="Proteomes" id="UP001328107"/>
    </source>
</evidence>
<reference evidence="6" key="1">
    <citation type="submission" date="2022-10" db="EMBL/GenBank/DDBJ databases">
        <title>Genome assembly of Pristionchus species.</title>
        <authorList>
            <person name="Yoshida K."/>
            <person name="Sommer R.J."/>
        </authorList>
    </citation>
    <scope>NUCLEOTIDE SEQUENCE [LARGE SCALE GENOMIC DNA]</scope>
    <source>
        <strain evidence="6">RS5460</strain>
    </source>
</reference>
<keyword evidence="2" id="KW-0472">Membrane</keyword>
<feature type="domain" description="Tyrosine-protein phosphatase" evidence="3">
    <location>
        <begin position="146"/>
        <end position="415"/>
    </location>
</feature>
<keyword evidence="6" id="KW-1185">Reference proteome</keyword>
<feature type="transmembrane region" description="Helical" evidence="2">
    <location>
        <begin position="6"/>
        <end position="34"/>
    </location>
</feature>
<evidence type="ECO:0000313" key="5">
    <source>
        <dbReference type="EMBL" id="GMR54946.1"/>
    </source>
</evidence>
<dbReference type="PROSITE" id="PS50056">
    <property type="entry name" value="TYR_PHOSPHATASE_2"/>
    <property type="match status" value="1"/>
</dbReference>
<dbReference type="InterPro" id="IPR003595">
    <property type="entry name" value="Tyr_Pase_cat"/>
</dbReference>
<dbReference type="Pfam" id="PF00102">
    <property type="entry name" value="Y_phosphatase"/>
    <property type="match status" value="1"/>
</dbReference>
<dbReference type="CDD" id="cd00047">
    <property type="entry name" value="PTPc"/>
    <property type="match status" value="1"/>
</dbReference>
<dbReference type="PRINTS" id="PR00700">
    <property type="entry name" value="PRTYPHPHTASE"/>
</dbReference>
<dbReference type="PROSITE" id="PS00383">
    <property type="entry name" value="TYR_PHOSPHATASE_1"/>
    <property type="match status" value="1"/>
</dbReference>
<dbReference type="Proteomes" id="UP001328107">
    <property type="component" value="Unassembled WGS sequence"/>
</dbReference>
<dbReference type="SUPFAM" id="SSF52799">
    <property type="entry name" value="(Phosphotyrosine protein) phosphatases II"/>
    <property type="match status" value="1"/>
</dbReference>